<keyword evidence="7 8" id="KW-0472">Membrane</keyword>
<keyword evidence="6 8" id="KW-1133">Transmembrane helix</keyword>
<evidence type="ECO:0000256" key="4">
    <source>
        <dbReference type="ARBA" id="ARBA00022475"/>
    </source>
</evidence>
<feature type="transmembrane region" description="Helical" evidence="8">
    <location>
        <begin position="128"/>
        <end position="148"/>
    </location>
</feature>
<dbReference type="Gene3D" id="1.20.1530.20">
    <property type="match status" value="1"/>
</dbReference>
<dbReference type="Proteomes" id="UP001205890">
    <property type="component" value="Unassembled WGS sequence"/>
</dbReference>
<feature type="transmembrane region" description="Helical" evidence="8">
    <location>
        <begin position="221"/>
        <end position="243"/>
    </location>
</feature>
<evidence type="ECO:0000256" key="5">
    <source>
        <dbReference type="ARBA" id="ARBA00022692"/>
    </source>
</evidence>
<feature type="transmembrane region" description="Helical" evidence="8">
    <location>
        <begin position="160"/>
        <end position="178"/>
    </location>
</feature>
<dbReference type="PANTHER" id="PTHR36838">
    <property type="entry name" value="AUXIN EFFLUX CARRIER FAMILY PROTEIN"/>
    <property type="match status" value="1"/>
</dbReference>
<protein>
    <submittedName>
        <fullName evidence="9">AEC family transporter</fullName>
    </submittedName>
</protein>
<feature type="transmembrane region" description="Helical" evidence="8">
    <location>
        <begin position="63"/>
        <end position="84"/>
    </location>
</feature>
<comment type="subcellular location">
    <subcellularLocation>
        <location evidence="1">Cell membrane</location>
        <topology evidence="1">Multi-pass membrane protein</topology>
    </subcellularLocation>
</comment>
<dbReference type="InterPro" id="IPR038770">
    <property type="entry name" value="Na+/solute_symporter_sf"/>
</dbReference>
<evidence type="ECO:0000313" key="9">
    <source>
        <dbReference type="EMBL" id="MCP8941127.1"/>
    </source>
</evidence>
<comment type="caution">
    <text evidence="9">The sequence shown here is derived from an EMBL/GenBank/DDBJ whole genome shotgun (WGS) entry which is preliminary data.</text>
</comment>
<dbReference type="Pfam" id="PF03547">
    <property type="entry name" value="Mem_trans"/>
    <property type="match status" value="1"/>
</dbReference>
<evidence type="ECO:0000256" key="8">
    <source>
        <dbReference type="SAM" id="Phobius"/>
    </source>
</evidence>
<dbReference type="InterPro" id="IPR004776">
    <property type="entry name" value="Mem_transp_PIN-like"/>
</dbReference>
<comment type="similarity">
    <text evidence="2">Belongs to the auxin efflux carrier (TC 2.A.69) family.</text>
</comment>
<feature type="transmembrane region" description="Helical" evidence="8">
    <location>
        <begin position="277"/>
        <end position="301"/>
    </location>
</feature>
<organism evidence="9 10">
    <name type="scientific">Alsobacter ponti</name>
    <dbReference type="NCBI Taxonomy" id="2962936"/>
    <lineage>
        <taxon>Bacteria</taxon>
        <taxon>Pseudomonadati</taxon>
        <taxon>Pseudomonadota</taxon>
        <taxon>Alphaproteobacteria</taxon>
        <taxon>Hyphomicrobiales</taxon>
        <taxon>Alsobacteraceae</taxon>
        <taxon>Alsobacter</taxon>
    </lineage>
</organism>
<feature type="transmembrane region" description="Helical" evidence="8">
    <location>
        <begin position="38"/>
        <end position="57"/>
    </location>
</feature>
<evidence type="ECO:0000256" key="3">
    <source>
        <dbReference type="ARBA" id="ARBA00022448"/>
    </source>
</evidence>
<dbReference type="RefSeq" id="WP_254746699.1">
    <property type="nucleotide sequence ID" value="NZ_JANCLU010000039.1"/>
</dbReference>
<evidence type="ECO:0000256" key="2">
    <source>
        <dbReference type="ARBA" id="ARBA00010145"/>
    </source>
</evidence>
<accession>A0ABT1LI00</accession>
<dbReference type="PANTHER" id="PTHR36838:SF3">
    <property type="entry name" value="TRANSPORTER AUXIN EFFLUX CARRIER EC FAMILY"/>
    <property type="match status" value="1"/>
</dbReference>
<gene>
    <name evidence="9" type="ORF">NK718_21615</name>
</gene>
<evidence type="ECO:0000256" key="1">
    <source>
        <dbReference type="ARBA" id="ARBA00004651"/>
    </source>
</evidence>
<evidence type="ECO:0000313" key="10">
    <source>
        <dbReference type="Proteomes" id="UP001205890"/>
    </source>
</evidence>
<keyword evidence="3" id="KW-0813">Transport</keyword>
<proteinExistence type="inferred from homology"/>
<reference evidence="9 10" key="1">
    <citation type="submission" date="2022-07" db="EMBL/GenBank/DDBJ databases">
        <authorList>
            <person name="Li W.-J."/>
            <person name="Deng Q.-Q."/>
        </authorList>
    </citation>
    <scope>NUCLEOTIDE SEQUENCE [LARGE SCALE GENOMIC DNA]</scope>
    <source>
        <strain evidence="9 10">SYSU M60028</strain>
    </source>
</reference>
<keyword evidence="10" id="KW-1185">Reference proteome</keyword>
<feature type="transmembrane region" description="Helical" evidence="8">
    <location>
        <begin position="249"/>
        <end position="270"/>
    </location>
</feature>
<keyword evidence="4" id="KW-1003">Cell membrane</keyword>
<dbReference type="EMBL" id="JANCLU010000039">
    <property type="protein sequence ID" value="MCP8941127.1"/>
    <property type="molecule type" value="Genomic_DNA"/>
</dbReference>
<feature type="transmembrane region" description="Helical" evidence="8">
    <location>
        <begin position="6"/>
        <end position="26"/>
    </location>
</feature>
<feature type="transmembrane region" description="Helical" evidence="8">
    <location>
        <begin position="190"/>
        <end position="209"/>
    </location>
</feature>
<keyword evidence="5 8" id="KW-0812">Transmembrane</keyword>
<evidence type="ECO:0000256" key="6">
    <source>
        <dbReference type="ARBA" id="ARBA00022989"/>
    </source>
</evidence>
<sequence>MLHVLTIVLPVFGLIVLGFAARLSGLVTDRAGEGLSEFVFAIAVPALIFKTLTAAAIPAVQPWGYWLAYFSGVAIVWTIGTVVARRWFGVDPAGGVVAGFCSAQANTVFVGVPLILEAYGREGAVPLFLLIAIHLPIMVTVGSILTEGRGANLPRLARQLATNPLLVAIVVSVAVRLADAALPGPLQAMVDLLGSAASPCALFAMGIALKRYGFGRQIELAGVVTALKLILHPALVYLFAMHVFSMPPVWAGVAVLFATAPCGLNAYLFAERYKSGVALTASAISLSTIASVVTTTVWLTILGVR</sequence>
<evidence type="ECO:0000256" key="7">
    <source>
        <dbReference type="ARBA" id="ARBA00023136"/>
    </source>
</evidence>
<name>A0ABT1LI00_9HYPH</name>
<feature type="transmembrane region" description="Helical" evidence="8">
    <location>
        <begin position="96"/>
        <end position="116"/>
    </location>
</feature>